<comment type="caution">
    <text evidence="1">The sequence shown here is derived from an EMBL/GenBank/DDBJ whole genome shotgun (WGS) entry which is preliminary data.</text>
</comment>
<dbReference type="OrthoDB" id="10453593at2759"/>
<proteinExistence type="predicted"/>
<sequence>MPDAPDYHNYVIRRYTSPLVPSEWGLGIFSGHTRCYTVLDFNDGTTTGVYGSDPENPPVLLMGGDHPSVLFRGLEDSNQLVERMLEKDFLVSCSDGGKYFVVEGQKYYWKPRCDKGGHVRYMLVTPSRRADILADLQVNIQSYQNSNDPMRLSVLNPDTYEMQSSRLFYAILASIVIMCKKRDPWIASAGLCI</sequence>
<organism evidence="1 2">
    <name type="scientific">Pholiota conissans</name>
    <dbReference type="NCBI Taxonomy" id="109636"/>
    <lineage>
        <taxon>Eukaryota</taxon>
        <taxon>Fungi</taxon>
        <taxon>Dikarya</taxon>
        <taxon>Basidiomycota</taxon>
        <taxon>Agaricomycotina</taxon>
        <taxon>Agaricomycetes</taxon>
        <taxon>Agaricomycetidae</taxon>
        <taxon>Agaricales</taxon>
        <taxon>Agaricineae</taxon>
        <taxon>Strophariaceae</taxon>
        <taxon>Pholiota</taxon>
    </lineage>
</organism>
<dbReference type="Proteomes" id="UP000807469">
    <property type="component" value="Unassembled WGS sequence"/>
</dbReference>
<evidence type="ECO:0000313" key="2">
    <source>
        <dbReference type="Proteomes" id="UP000807469"/>
    </source>
</evidence>
<evidence type="ECO:0000313" key="1">
    <source>
        <dbReference type="EMBL" id="KAF9474795.1"/>
    </source>
</evidence>
<keyword evidence="2" id="KW-1185">Reference proteome</keyword>
<gene>
    <name evidence="1" type="ORF">BDN70DRAFT_936398</name>
</gene>
<name>A0A9P5YU61_9AGAR</name>
<reference evidence="1" key="1">
    <citation type="submission" date="2020-11" db="EMBL/GenBank/DDBJ databases">
        <authorList>
            <consortium name="DOE Joint Genome Institute"/>
            <person name="Ahrendt S."/>
            <person name="Riley R."/>
            <person name="Andreopoulos W."/>
            <person name="Labutti K."/>
            <person name="Pangilinan J."/>
            <person name="Ruiz-Duenas F.J."/>
            <person name="Barrasa J.M."/>
            <person name="Sanchez-Garcia M."/>
            <person name="Camarero S."/>
            <person name="Miyauchi S."/>
            <person name="Serrano A."/>
            <person name="Linde D."/>
            <person name="Babiker R."/>
            <person name="Drula E."/>
            <person name="Ayuso-Fernandez I."/>
            <person name="Pacheco R."/>
            <person name="Padilla G."/>
            <person name="Ferreira P."/>
            <person name="Barriuso J."/>
            <person name="Kellner H."/>
            <person name="Castanera R."/>
            <person name="Alfaro M."/>
            <person name="Ramirez L."/>
            <person name="Pisabarro A.G."/>
            <person name="Kuo A."/>
            <person name="Tritt A."/>
            <person name="Lipzen A."/>
            <person name="He G."/>
            <person name="Yan M."/>
            <person name="Ng V."/>
            <person name="Cullen D."/>
            <person name="Martin F."/>
            <person name="Rosso M.-N."/>
            <person name="Henrissat B."/>
            <person name="Hibbett D."/>
            <person name="Martinez A.T."/>
            <person name="Grigoriev I.V."/>
        </authorList>
    </citation>
    <scope>NUCLEOTIDE SEQUENCE</scope>
    <source>
        <strain evidence="1">CIRM-BRFM 674</strain>
    </source>
</reference>
<dbReference type="AlphaFoldDB" id="A0A9P5YU61"/>
<accession>A0A9P5YU61</accession>
<protein>
    <submittedName>
        <fullName evidence="1">Uncharacterized protein</fullName>
    </submittedName>
</protein>
<dbReference type="EMBL" id="MU155362">
    <property type="protein sequence ID" value="KAF9474795.1"/>
    <property type="molecule type" value="Genomic_DNA"/>
</dbReference>